<dbReference type="Gene3D" id="3.70.10.10">
    <property type="match status" value="1"/>
</dbReference>
<keyword evidence="5 9" id="KW-0548">Nucleotidyltransferase</keyword>
<keyword evidence="6 9" id="KW-0235">DNA replication</keyword>
<comment type="subcellular location">
    <subcellularLocation>
        <location evidence="1 9">Cytoplasm</location>
    </subcellularLocation>
</comment>
<gene>
    <name evidence="13" type="primary">dnaN</name>
    <name evidence="13" type="ORF">COT75_04345</name>
</gene>
<evidence type="ECO:0000256" key="6">
    <source>
        <dbReference type="ARBA" id="ARBA00022705"/>
    </source>
</evidence>
<evidence type="ECO:0000256" key="7">
    <source>
        <dbReference type="ARBA" id="ARBA00022932"/>
    </source>
</evidence>
<keyword evidence="4 9" id="KW-0808">Transferase</keyword>
<comment type="function">
    <text evidence="9">Confers DNA tethering and processivity to DNA polymerases and other proteins. Acts as a clamp, forming a ring around DNA (a reaction catalyzed by the clamp-loading complex) which diffuses in an ATP-independent manner freely and bidirectionally along dsDNA. Initially characterized for its ability to contact the catalytic subunit of DNA polymerase III (Pol III), a complex, multichain enzyme responsible for most of the replicative synthesis in bacteria; Pol III exhibits 3'-5' exonuclease proofreading activity. The beta chain is required for initiation of replication as well as for processivity of DNA replication.</text>
</comment>
<evidence type="ECO:0000259" key="11">
    <source>
        <dbReference type="Pfam" id="PF02767"/>
    </source>
</evidence>
<dbReference type="Pfam" id="PF02768">
    <property type="entry name" value="DNA_pol3_beta_3"/>
    <property type="match status" value="1"/>
</dbReference>
<evidence type="ECO:0000313" key="14">
    <source>
        <dbReference type="Proteomes" id="UP000230093"/>
    </source>
</evidence>
<dbReference type="GO" id="GO:0006271">
    <property type="term" value="P:DNA strand elongation involved in DNA replication"/>
    <property type="evidence" value="ECO:0007669"/>
    <property type="project" value="TreeGrafter"/>
</dbReference>
<accession>A0A2H0WAE6</accession>
<evidence type="ECO:0000256" key="3">
    <source>
        <dbReference type="ARBA" id="ARBA00022490"/>
    </source>
</evidence>
<keyword evidence="3 9" id="KW-0963">Cytoplasm</keyword>
<proteinExistence type="inferred from homology"/>
<protein>
    <recommendedName>
        <fullName evidence="9">Beta sliding clamp</fullName>
    </recommendedName>
</protein>
<dbReference type="InterPro" id="IPR022634">
    <property type="entry name" value="DNA_polIII_beta_N"/>
</dbReference>
<dbReference type="SUPFAM" id="SSF55979">
    <property type="entry name" value="DNA clamp"/>
    <property type="match status" value="3"/>
</dbReference>
<reference evidence="14" key="1">
    <citation type="submission" date="2017-09" db="EMBL/GenBank/DDBJ databases">
        <title>Depth-based differentiation of microbial function through sediment-hosted aquifers and enrichment of novel symbionts in the deep terrestrial subsurface.</title>
        <authorList>
            <person name="Probst A.J."/>
            <person name="Ladd B."/>
            <person name="Jarett J.K."/>
            <person name="Geller-Mcgrath D.E."/>
            <person name="Sieber C.M.K."/>
            <person name="Emerson J.B."/>
            <person name="Anantharaman K."/>
            <person name="Thomas B.C."/>
            <person name="Malmstrom R."/>
            <person name="Stieglmeier M."/>
            <person name="Klingl A."/>
            <person name="Woyke T."/>
            <person name="Ryan C.M."/>
            <person name="Banfield J.F."/>
        </authorList>
    </citation>
    <scope>NUCLEOTIDE SEQUENCE [LARGE SCALE GENOMIC DNA]</scope>
</reference>
<feature type="domain" description="DNA polymerase III beta sliding clamp N-terminal" evidence="10">
    <location>
        <begin position="1"/>
        <end position="118"/>
    </location>
</feature>
<dbReference type="AlphaFoldDB" id="A0A2H0WAE6"/>
<keyword evidence="7 9" id="KW-0239">DNA-directed DNA polymerase</keyword>
<dbReference type="InterPro" id="IPR046938">
    <property type="entry name" value="DNA_clamp_sf"/>
</dbReference>
<dbReference type="GO" id="GO:0008408">
    <property type="term" value="F:3'-5' exonuclease activity"/>
    <property type="evidence" value="ECO:0007669"/>
    <property type="project" value="InterPro"/>
</dbReference>
<evidence type="ECO:0000256" key="8">
    <source>
        <dbReference type="ARBA" id="ARBA00023125"/>
    </source>
</evidence>
<dbReference type="Proteomes" id="UP000230093">
    <property type="component" value="Unassembled WGS sequence"/>
</dbReference>
<comment type="similarity">
    <text evidence="2 9">Belongs to the beta sliding clamp family.</text>
</comment>
<feature type="domain" description="DNA polymerase III beta sliding clamp central" evidence="11">
    <location>
        <begin position="134"/>
        <end position="254"/>
    </location>
</feature>
<dbReference type="InterPro" id="IPR001001">
    <property type="entry name" value="DNA_polIII_beta"/>
</dbReference>
<evidence type="ECO:0000259" key="12">
    <source>
        <dbReference type="Pfam" id="PF02768"/>
    </source>
</evidence>
<feature type="domain" description="DNA polymerase III beta sliding clamp C-terminal" evidence="12">
    <location>
        <begin position="257"/>
        <end position="376"/>
    </location>
</feature>
<dbReference type="GO" id="GO:0005737">
    <property type="term" value="C:cytoplasm"/>
    <property type="evidence" value="ECO:0007669"/>
    <property type="project" value="UniProtKB-SubCell"/>
</dbReference>
<dbReference type="InterPro" id="IPR022637">
    <property type="entry name" value="DNA_polIII_beta_cen"/>
</dbReference>
<comment type="caution">
    <text evidence="13">The sequence shown here is derived from an EMBL/GenBank/DDBJ whole genome shotgun (WGS) entry which is preliminary data.</text>
</comment>
<dbReference type="PANTHER" id="PTHR30478:SF0">
    <property type="entry name" value="BETA SLIDING CLAMP"/>
    <property type="match status" value="1"/>
</dbReference>
<name>A0A2H0WAE6_9BACT</name>
<dbReference type="GO" id="GO:0003677">
    <property type="term" value="F:DNA binding"/>
    <property type="evidence" value="ECO:0007669"/>
    <property type="project" value="UniProtKB-UniRule"/>
</dbReference>
<dbReference type="EMBL" id="PEZT01000025">
    <property type="protein sequence ID" value="PIS08888.1"/>
    <property type="molecule type" value="Genomic_DNA"/>
</dbReference>
<comment type="subunit">
    <text evidence="9">Forms a ring-shaped head-to-tail homodimer around DNA.</text>
</comment>
<dbReference type="Gene3D" id="3.10.150.10">
    <property type="entry name" value="DNA Polymerase III, subunit A, domain 2"/>
    <property type="match status" value="1"/>
</dbReference>
<dbReference type="CDD" id="cd00140">
    <property type="entry name" value="beta_clamp"/>
    <property type="match status" value="1"/>
</dbReference>
<dbReference type="GO" id="GO:0003887">
    <property type="term" value="F:DNA-directed DNA polymerase activity"/>
    <property type="evidence" value="ECO:0007669"/>
    <property type="project" value="UniProtKB-UniRule"/>
</dbReference>
<dbReference type="SMART" id="SM00480">
    <property type="entry name" value="POL3Bc"/>
    <property type="match status" value="1"/>
</dbReference>
<evidence type="ECO:0000256" key="9">
    <source>
        <dbReference type="PIRNR" id="PIRNR000804"/>
    </source>
</evidence>
<evidence type="ECO:0000313" key="13">
    <source>
        <dbReference type="EMBL" id="PIS08888.1"/>
    </source>
</evidence>
<dbReference type="Pfam" id="PF02767">
    <property type="entry name" value="DNA_pol3_beta_2"/>
    <property type="match status" value="1"/>
</dbReference>
<evidence type="ECO:0000256" key="1">
    <source>
        <dbReference type="ARBA" id="ARBA00004496"/>
    </source>
</evidence>
<evidence type="ECO:0000256" key="5">
    <source>
        <dbReference type="ARBA" id="ARBA00022695"/>
    </source>
</evidence>
<dbReference type="Pfam" id="PF00712">
    <property type="entry name" value="DNA_pol3_beta"/>
    <property type="match status" value="1"/>
</dbReference>
<sequence length="381" mass="42793">MKASILQENLQKGLNLTSRAINSRVNLPILGNILISTKEAKIKLTATNLEISINVFLPAKKERSGQFTIPAKDITEFVSSLPTGRVDLEEKKEKLELVSGSYRAIFNGMSAAEFPQVPSLVDGKKEDVLKKTKIDTKSFIKAVNYVNFAAAQDENRPVLTGVRLSFEESNLQLVATDGYRLSLKKIKLEKKIDFPTLIIPARALGEVVRIITSNDSNGEDEKLVLSITKDKTQVIFSYADTEVIARLIEDKYPDFSKIIPDKGENMAIIDREEFYKAIKAASIFARKSANIVKFTFFNNNMTIEANAPEIGENEIKIGIRYKGDKEQIAFNYRFIQDFLSNFDQESLSLEISGPLKPGLFKGEKDNSFLHVIMPVRLQDKE</sequence>
<keyword evidence="8" id="KW-0238">DNA-binding</keyword>
<evidence type="ECO:0000259" key="10">
    <source>
        <dbReference type="Pfam" id="PF00712"/>
    </source>
</evidence>
<dbReference type="NCBIfam" id="TIGR00663">
    <property type="entry name" value="dnan"/>
    <property type="match status" value="1"/>
</dbReference>
<evidence type="ECO:0000256" key="4">
    <source>
        <dbReference type="ARBA" id="ARBA00022679"/>
    </source>
</evidence>
<dbReference type="GO" id="GO:0009360">
    <property type="term" value="C:DNA polymerase III complex"/>
    <property type="evidence" value="ECO:0007669"/>
    <property type="project" value="InterPro"/>
</dbReference>
<evidence type="ECO:0000256" key="2">
    <source>
        <dbReference type="ARBA" id="ARBA00010752"/>
    </source>
</evidence>
<organism evidence="13 14">
    <name type="scientific">Candidatus Beckwithbacteria bacterium CG10_big_fil_rev_8_21_14_0_10_34_10</name>
    <dbReference type="NCBI Taxonomy" id="1974495"/>
    <lineage>
        <taxon>Bacteria</taxon>
        <taxon>Candidatus Beckwithiibacteriota</taxon>
    </lineage>
</organism>
<dbReference type="PANTHER" id="PTHR30478">
    <property type="entry name" value="DNA POLYMERASE III SUBUNIT BETA"/>
    <property type="match status" value="1"/>
</dbReference>
<dbReference type="PIRSF" id="PIRSF000804">
    <property type="entry name" value="DNA_pol_III_b"/>
    <property type="match status" value="1"/>
</dbReference>
<dbReference type="InterPro" id="IPR022635">
    <property type="entry name" value="DNA_polIII_beta_C"/>
</dbReference>